<comment type="caution">
    <text evidence="1">The sequence shown here is derived from an EMBL/GenBank/DDBJ whole genome shotgun (WGS) entry which is preliminary data.</text>
</comment>
<sequence length="135" mass="15270">MEAVHRDDCSSNSNFPAQKLTWAPYHKPDFLTTPGKIDVVIEIRLLWLPIIQAHLDPAFGKLERVNDRRRSDPVRYFLKVELILFQERSRVSSALNFPRKLGIVPVNALWPSSSCASLLIPRGIGPVSRLLPSLS</sequence>
<evidence type="ECO:0000313" key="2">
    <source>
        <dbReference type="Proteomes" id="UP001164929"/>
    </source>
</evidence>
<dbReference type="AlphaFoldDB" id="A0AAD6Q182"/>
<evidence type="ECO:0000313" key="1">
    <source>
        <dbReference type="EMBL" id="KAJ6975429.1"/>
    </source>
</evidence>
<name>A0AAD6Q182_9ROSI</name>
<accession>A0AAD6Q182</accession>
<keyword evidence="2" id="KW-1185">Reference proteome</keyword>
<protein>
    <submittedName>
        <fullName evidence="1">Uncharacterized protein</fullName>
    </submittedName>
</protein>
<dbReference type="Proteomes" id="UP001164929">
    <property type="component" value="Chromosome 13"/>
</dbReference>
<proteinExistence type="predicted"/>
<dbReference type="EMBL" id="JAQIZT010000013">
    <property type="protein sequence ID" value="KAJ6975429.1"/>
    <property type="molecule type" value="Genomic_DNA"/>
</dbReference>
<reference evidence="1" key="1">
    <citation type="journal article" date="2023" name="Mol. Ecol. Resour.">
        <title>Chromosome-level genome assembly of a triploid poplar Populus alba 'Berolinensis'.</title>
        <authorList>
            <person name="Chen S."/>
            <person name="Yu Y."/>
            <person name="Wang X."/>
            <person name="Wang S."/>
            <person name="Zhang T."/>
            <person name="Zhou Y."/>
            <person name="He R."/>
            <person name="Meng N."/>
            <person name="Wang Y."/>
            <person name="Liu W."/>
            <person name="Liu Z."/>
            <person name="Liu J."/>
            <person name="Guo Q."/>
            <person name="Huang H."/>
            <person name="Sederoff R.R."/>
            <person name="Wang G."/>
            <person name="Qu G."/>
            <person name="Chen S."/>
        </authorList>
    </citation>
    <scope>NUCLEOTIDE SEQUENCE</scope>
    <source>
        <strain evidence="1">SC-2020</strain>
    </source>
</reference>
<organism evidence="1 2">
    <name type="scientific">Populus alba x Populus x berolinensis</name>
    <dbReference type="NCBI Taxonomy" id="444605"/>
    <lineage>
        <taxon>Eukaryota</taxon>
        <taxon>Viridiplantae</taxon>
        <taxon>Streptophyta</taxon>
        <taxon>Embryophyta</taxon>
        <taxon>Tracheophyta</taxon>
        <taxon>Spermatophyta</taxon>
        <taxon>Magnoliopsida</taxon>
        <taxon>eudicotyledons</taxon>
        <taxon>Gunneridae</taxon>
        <taxon>Pentapetalae</taxon>
        <taxon>rosids</taxon>
        <taxon>fabids</taxon>
        <taxon>Malpighiales</taxon>
        <taxon>Salicaceae</taxon>
        <taxon>Saliceae</taxon>
        <taxon>Populus</taxon>
    </lineage>
</organism>
<gene>
    <name evidence="1" type="ORF">NC653_031315</name>
</gene>